<keyword evidence="1" id="KW-0285">Flavoprotein</keyword>
<dbReference type="InterPro" id="IPR006094">
    <property type="entry name" value="Oxid_FAD_bind_N"/>
</dbReference>
<keyword evidence="2" id="KW-0274">FAD</keyword>
<dbReference type="InterPro" id="IPR016166">
    <property type="entry name" value="FAD-bd_PCMH"/>
</dbReference>
<protein>
    <submittedName>
        <fullName evidence="4">FAD-binding protein</fullName>
    </submittedName>
</protein>
<dbReference type="RefSeq" id="WP_320501330.1">
    <property type="nucleotide sequence ID" value="NZ_JAXCLX010000002.1"/>
</dbReference>
<dbReference type="InterPro" id="IPR016169">
    <property type="entry name" value="FAD-bd_PCMH_sub2"/>
</dbReference>
<evidence type="ECO:0000313" key="5">
    <source>
        <dbReference type="Proteomes" id="UP001271769"/>
    </source>
</evidence>
<accession>A0ABU5E001</accession>
<evidence type="ECO:0000256" key="2">
    <source>
        <dbReference type="ARBA" id="ARBA00022827"/>
    </source>
</evidence>
<dbReference type="PROSITE" id="PS51387">
    <property type="entry name" value="FAD_PCMH"/>
    <property type="match status" value="1"/>
</dbReference>
<evidence type="ECO:0000256" key="1">
    <source>
        <dbReference type="ARBA" id="ARBA00022630"/>
    </source>
</evidence>
<dbReference type="Gene3D" id="3.30.465.10">
    <property type="match status" value="1"/>
</dbReference>
<evidence type="ECO:0000313" key="4">
    <source>
        <dbReference type="EMBL" id="MDY0872859.1"/>
    </source>
</evidence>
<evidence type="ECO:0000259" key="3">
    <source>
        <dbReference type="PROSITE" id="PS51387"/>
    </source>
</evidence>
<sequence length="380" mass="40076">MLLPQTDADLIDIVRSGEPLALCGHGTKAGWGRVFDGKPVSLRKFSGITDYTPAELVMTAGAGTPLAVVEQALADAGQYLAFEPIDLGPLYGGPRGEQTIGGVIATNLSGPRRPFVGAARDFFLGFKGVNGSGEAIKAGAKVVKNVTGYDLPKLIAGSFGTLVAMTEVTLKVMPAPEATATLVLDGVEAAKAQHLFVSVLGSTIEPTGAVFLPDRQRLYFRLEGSGPSVGYRLGELTKMAGEGEVLTGIHAADIWQGLRHIDHVLVPEPALLWSLSVPAAGFADGLASLLGQLDGAKAQVDWGGGRIWLAHSLMDIGAVRQIIRGYLKGRGHATLLRAPDELRRGDAVFSPEVPVPLLKKIRAAFDPGLMFNRGRLHPDL</sequence>
<reference evidence="4 5" key="1">
    <citation type="journal article" date="2013" name="Antonie Van Leeuwenhoek">
        <title>Dongia rigui sp. nov., isolated from freshwater of a large wetland in Korea.</title>
        <authorList>
            <person name="Baik K.S."/>
            <person name="Hwang Y.M."/>
            <person name="Choi J.S."/>
            <person name="Kwon J."/>
            <person name="Seong C.N."/>
        </authorList>
    </citation>
    <scope>NUCLEOTIDE SEQUENCE [LARGE SCALE GENOMIC DNA]</scope>
    <source>
        <strain evidence="4 5">04SU4-P</strain>
    </source>
</reference>
<dbReference type="InterPro" id="IPR016164">
    <property type="entry name" value="FAD-linked_Oxase-like_C"/>
</dbReference>
<dbReference type="SUPFAM" id="SSF56176">
    <property type="entry name" value="FAD-binding/transporter-associated domain-like"/>
    <property type="match status" value="1"/>
</dbReference>
<dbReference type="InterPro" id="IPR036318">
    <property type="entry name" value="FAD-bd_PCMH-like_sf"/>
</dbReference>
<dbReference type="PANTHER" id="PTHR11748">
    <property type="entry name" value="D-LACTATE DEHYDROGENASE"/>
    <property type="match status" value="1"/>
</dbReference>
<name>A0ABU5E001_9PROT</name>
<dbReference type="Proteomes" id="UP001271769">
    <property type="component" value="Unassembled WGS sequence"/>
</dbReference>
<dbReference type="PANTHER" id="PTHR11748:SF103">
    <property type="entry name" value="GLYCOLATE OXIDASE SUBUNIT GLCE"/>
    <property type="match status" value="1"/>
</dbReference>
<keyword evidence="5" id="KW-1185">Reference proteome</keyword>
<proteinExistence type="predicted"/>
<dbReference type="Pfam" id="PF01565">
    <property type="entry name" value="FAD_binding_4"/>
    <property type="match status" value="1"/>
</dbReference>
<dbReference type="EMBL" id="JAXCLX010000002">
    <property type="protein sequence ID" value="MDY0872859.1"/>
    <property type="molecule type" value="Genomic_DNA"/>
</dbReference>
<comment type="caution">
    <text evidence="4">The sequence shown here is derived from an EMBL/GenBank/DDBJ whole genome shotgun (WGS) entry which is preliminary data.</text>
</comment>
<dbReference type="SUPFAM" id="SSF55103">
    <property type="entry name" value="FAD-linked oxidases, C-terminal domain"/>
    <property type="match status" value="1"/>
</dbReference>
<feature type="domain" description="FAD-binding PCMH-type" evidence="3">
    <location>
        <begin position="1"/>
        <end position="175"/>
    </location>
</feature>
<organism evidence="4 5">
    <name type="scientific">Dongia rigui</name>
    <dbReference type="NCBI Taxonomy" id="940149"/>
    <lineage>
        <taxon>Bacteria</taxon>
        <taxon>Pseudomonadati</taxon>
        <taxon>Pseudomonadota</taxon>
        <taxon>Alphaproteobacteria</taxon>
        <taxon>Rhodospirillales</taxon>
        <taxon>Dongiaceae</taxon>
        <taxon>Dongia</taxon>
    </lineage>
</organism>
<gene>
    <name evidence="4" type="ORF">SMD31_13035</name>
</gene>